<dbReference type="Proteomes" id="UP000515838">
    <property type="component" value="Chromosome"/>
</dbReference>
<feature type="transmembrane region" description="Helical" evidence="1">
    <location>
        <begin position="17"/>
        <end position="45"/>
    </location>
</feature>
<dbReference type="RefSeq" id="WP_187573594.1">
    <property type="nucleotide sequence ID" value="NZ_CP060731.1"/>
</dbReference>
<dbReference type="InterPro" id="IPR010649">
    <property type="entry name" value="NapE_TorE"/>
</dbReference>
<dbReference type="EMBL" id="CP060731">
    <property type="protein sequence ID" value="QNN78145.1"/>
    <property type="molecule type" value="Genomic_DNA"/>
</dbReference>
<evidence type="ECO:0000256" key="1">
    <source>
        <dbReference type="SAM" id="Phobius"/>
    </source>
</evidence>
<evidence type="ECO:0000313" key="3">
    <source>
        <dbReference type="Proteomes" id="UP000515838"/>
    </source>
</evidence>
<proteinExistence type="predicted"/>
<protein>
    <submittedName>
        <fullName evidence="2">Periplasmic nitrate reductase, NapE protein</fullName>
    </submittedName>
</protein>
<dbReference type="AlphaFoldDB" id="A0A7G9TDH0"/>
<dbReference type="GeneID" id="81469619"/>
<dbReference type="Pfam" id="PF06796">
    <property type="entry name" value="NapE"/>
    <property type="match status" value="1"/>
</dbReference>
<reference evidence="2 3" key="1">
    <citation type="submission" date="2020-08" db="EMBL/GenBank/DDBJ databases">
        <title>Streptomycin Non-resistant strain, P. mexicana.</title>
        <authorList>
            <person name="Ganesh-Kumar S."/>
            <person name="Zhe T."/>
            <person name="Yu Z."/>
            <person name="Min Y."/>
        </authorList>
    </citation>
    <scope>NUCLEOTIDE SEQUENCE [LARGE SCALE GENOMIC DNA]</scope>
    <source>
        <strain evidence="2 3">GTZY2</strain>
    </source>
</reference>
<keyword evidence="1" id="KW-0472">Membrane</keyword>
<keyword evidence="1" id="KW-0812">Transmembrane</keyword>
<accession>A0A7G9TDH0</accession>
<gene>
    <name evidence="2" type="ORF">IAE60_01495</name>
</gene>
<keyword evidence="1" id="KW-1133">Transmembrane helix</keyword>
<organism evidence="2 3">
    <name type="scientific">Pseudoxanthomonas mexicana</name>
    <dbReference type="NCBI Taxonomy" id="128785"/>
    <lineage>
        <taxon>Bacteria</taxon>
        <taxon>Pseudomonadati</taxon>
        <taxon>Pseudomonadota</taxon>
        <taxon>Gammaproteobacteria</taxon>
        <taxon>Lysobacterales</taxon>
        <taxon>Lysobacteraceae</taxon>
        <taxon>Pseudoxanthomonas</taxon>
    </lineage>
</organism>
<evidence type="ECO:0000313" key="2">
    <source>
        <dbReference type="EMBL" id="QNN78145.1"/>
    </source>
</evidence>
<sequence>MEQGAGTAVASRQQERLAFLLLTLVVFPLMAILFVAGYGFLVWMWQLLFAGPPTGP</sequence>
<name>A0A7G9TDH0_PSEMX</name>